<proteinExistence type="predicted"/>
<dbReference type="OrthoDB" id="2104739at2759"/>
<gene>
    <name evidence="1" type="ORF">ASPTUDRAFT_205077</name>
</gene>
<dbReference type="OMA" id="MIHDRIT"/>
<organism evidence="1 2">
    <name type="scientific">Aspergillus tubingensis (strain CBS 134.48)</name>
    <dbReference type="NCBI Taxonomy" id="767770"/>
    <lineage>
        <taxon>Eukaryota</taxon>
        <taxon>Fungi</taxon>
        <taxon>Dikarya</taxon>
        <taxon>Ascomycota</taxon>
        <taxon>Pezizomycotina</taxon>
        <taxon>Eurotiomycetes</taxon>
        <taxon>Eurotiomycetidae</taxon>
        <taxon>Eurotiales</taxon>
        <taxon>Aspergillaceae</taxon>
        <taxon>Aspergillus</taxon>
        <taxon>Aspergillus subgen. Circumdati</taxon>
    </lineage>
</organism>
<keyword evidence="2" id="KW-1185">Reference proteome</keyword>
<dbReference type="AlphaFoldDB" id="A0A1L9MS38"/>
<dbReference type="EMBL" id="KV878208">
    <property type="protein sequence ID" value="OJI79856.1"/>
    <property type="molecule type" value="Genomic_DNA"/>
</dbReference>
<protein>
    <submittedName>
        <fullName evidence="1">Uncharacterized protein</fullName>
    </submittedName>
</protein>
<dbReference type="VEuPathDB" id="FungiDB:ASPTUDRAFT_205077"/>
<accession>A0A1L9MS38</accession>
<evidence type="ECO:0000313" key="1">
    <source>
        <dbReference type="EMBL" id="OJI79856.1"/>
    </source>
</evidence>
<sequence>MSSPAQQQDLPGMSPDIEKARERISRYSDQKRRHETKLNATLDASLQWLPNGGKEALASDILNATTVHKLHEIFFNILTILAWPAILQSEASQVRTPQEQLSPLGNYQQGTQEDCLKRDGSCCVVTGAMDVETYSEKGRPEGFESTHVQVAHIMPYFISYWNKSAMTTVWETICRYFPAIHQARMGAGGINALVNSLSNSFLLDFSFNLVFSRFALAFKATIKQDRPNIYKTVRFSGFPTSLLIGFPNEIELKPVAAPGSEHLELPSKNLLDCHYRLAQILNACGDKMAFLPGKYRDHWEYHIRWNVQAMLDGDADLSGYLETALWWA</sequence>
<dbReference type="Proteomes" id="UP000184304">
    <property type="component" value="Unassembled WGS sequence"/>
</dbReference>
<dbReference type="STRING" id="767770.A0A1L9MS38"/>
<name>A0A1L9MS38_ASPTC</name>
<reference evidence="2" key="1">
    <citation type="journal article" date="2017" name="Genome Biol.">
        <title>Comparative genomics reveals high biological diversity and specific adaptations in the industrially and medically important fungal genus Aspergillus.</title>
        <authorList>
            <person name="de Vries R.P."/>
            <person name="Riley R."/>
            <person name="Wiebenga A."/>
            <person name="Aguilar-Osorio G."/>
            <person name="Amillis S."/>
            <person name="Uchima C.A."/>
            <person name="Anderluh G."/>
            <person name="Asadollahi M."/>
            <person name="Askin M."/>
            <person name="Barry K."/>
            <person name="Battaglia E."/>
            <person name="Bayram O."/>
            <person name="Benocci T."/>
            <person name="Braus-Stromeyer S.A."/>
            <person name="Caldana C."/>
            <person name="Canovas D."/>
            <person name="Cerqueira G.C."/>
            <person name="Chen F."/>
            <person name="Chen W."/>
            <person name="Choi C."/>
            <person name="Clum A."/>
            <person name="Dos Santos R.A."/>
            <person name="Damasio A.R."/>
            <person name="Diallinas G."/>
            <person name="Emri T."/>
            <person name="Fekete E."/>
            <person name="Flipphi M."/>
            <person name="Freyberg S."/>
            <person name="Gallo A."/>
            <person name="Gournas C."/>
            <person name="Habgood R."/>
            <person name="Hainaut M."/>
            <person name="Harispe M.L."/>
            <person name="Henrissat B."/>
            <person name="Hilden K.S."/>
            <person name="Hope R."/>
            <person name="Hossain A."/>
            <person name="Karabika E."/>
            <person name="Karaffa L."/>
            <person name="Karanyi Z."/>
            <person name="Krasevec N."/>
            <person name="Kuo A."/>
            <person name="Kusch H."/>
            <person name="LaButti K."/>
            <person name="Lagendijk E.L."/>
            <person name="Lapidus A."/>
            <person name="Levasseur A."/>
            <person name="Lindquist E."/>
            <person name="Lipzen A."/>
            <person name="Logrieco A.F."/>
            <person name="MacCabe A."/>
            <person name="Maekelae M.R."/>
            <person name="Malavazi I."/>
            <person name="Melin P."/>
            <person name="Meyer V."/>
            <person name="Mielnichuk N."/>
            <person name="Miskei M."/>
            <person name="Molnar A.P."/>
            <person name="Mule G."/>
            <person name="Ngan C.Y."/>
            <person name="Orejas M."/>
            <person name="Orosz E."/>
            <person name="Ouedraogo J.P."/>
            <person name="Overkamp K.M."/>
            <person name="Park H.-S."/>
            <person name="Perrone G."/>
            <person name="Piumi F."/>
            <person name="Punt P.J."/>
            <person name="Ram A.F."/>
            <person name="Ramon A."/>
            <person name="Rauscher S."/>
            <person name="Record E."/>
            <person name="Riano-Pachon D.M."/>
            <person name="Robert V."/>
            <person name="Roehrig J."/>
            <person name="Ruller R."/>
            <person name="Salamov A."/>
            <person name="Salih N.S."/>
            <person name="Samson R.A."/>
            <person name="Sandor E."/>
            <person name="Sanguinetti M."/>
            <person name="Schuetze T."/>
            <person name="Sepcic K."/>
            <person name="Shelest E."/>
            <person name="Sherlock G."/>
            <person name="Sophianopoulou V."/>
            <person name="Squina F.M."/>
            <person name="Sun H."/>
            <person name="Susca A."/>
            <person name="Todd R.B."/>
            <person name="Tsang A."/>
            <person name="Unkles S.E."/>
            <person name="van de Wiele N."/>
            <person name="van Rossen-Uffink D."/>
            <person name="Oliveira J.V."/>
            <person name="Vesth T.C."/>
            <person name="Visser J."/>
            <person name="Yu J.-H."/>
            <person name="Zhou M."/>
            <person name="Andersen M.R."/>
            <person name="Archer D.B."/>
            <person name="Baker S.E."/>
            <person name="Benoit I."/>
            <person name="Brakhage A.A."/>
            <person name="Braus G.H."/>
            <person name="Fischer R."/>
            <person name="Frisvad J.C."/>
            <person name="Goldman G.H."/>
            <person name="Houbraken J."/>
            <person name="Oakley B."/>
            <person name="Pocsi I."/>
            <person name="Scazzocchio C."/>
            <person name="Seiboth B."/>
            <person name="vanKuyk P.A."/>
            <person name="Wortman J."/>
            <person name="Dyer P.S."/>
            <person name="Grigoriev I.V."/>
        </authorList>
    </citation>
    <scope>NUCLEOTIDE SEQUENCE [LARGE SCALE GENOMIC DNA]</scope>
    <source>
        <strain evidence="2">CBS 134.48</strain>
    </source>
</reference>
<evidence type="ECO:0000313" key="2">
    <source>
        <dbReference type="Proteomes" id="UP000184304"/>
    </source>
</evidence>